<evidence type="ECO:0000313" key="6">
    <source>
        <dbReference type="Proteomes" id="UP001141552"/>
    </source>
</evidence>
<keyword evidence="1" id="KW-0863">Zinc-finger</keyword>
<dbReference type="CDD" id="cd16448">
    <property type="entry name" value="RING-H2"/>
    <property type="match status" value="1"/>
</dbReference>
<evidence type="ECO:0000313" key="5">
    <source>
        <dbReference type="EMBL" id="KAJ4843882.1"/>
    </source>
</evidence>
<dbReference type="SMART" id="SM00184">
    <property type="entry name" value="RING"/>
    <property type="match status" value="1"/>
</dbReference>
<evidence type="ECO:0000256" key="1">
    <source>
        <dbReference type="PROSITE-ProRule" id="PRU00175"/>
    </source>
</evidence>
<feature type="coiled-coil region" evidence="2">
    <location>
        <begin position="251"/>
        <end position="285"/>
    </location>
</feature>
<dbReference type="Gene3D" id="3.30.40.10">
    <property type="entry name" value="Zinc/RING finger domain, C3HC4 (zinc finger)"/>
    <property type="match status" value="1"/>
</dbReference>
<evidence type="ECO:0000259" key="4">
    <source>
        <dbReference type="PROSITE" id="PS50089"/>
    </source>
</evidence>
<dbReference type="Pfam" id="PF13639">
    <property type="entry name" value="zf-RING_2"/>
    <property type="match status" value="1"/>
</dbReference>
<keyword evidence="6" id="KW-1185">Reference proteome</keyword>
<dbReference type="PANTHER" id="PTHR47344">
    <property type="entry name" value="RING ZINC FINGER PROTEIN-RELATED"/>
    <property type="match status" value="1"/>
</dbReference>
<proteinExistence type="predicted"/>
<dbReference type="EMBL" id="JAKUCV010002119">
    <property type="protein sequence ID" value="KAJ4843882.1"/>
    <property type="molecule type" value="Genomic_DNA"/>
</dbReference>
<keyword evidence="2" id="KW-0175">Coiled coil</keyword>
<reference evidence="5" key="2">
    <citation type="journal article" date="2023" name="Plants (Basel)">
        <title>Annotation of the Turnera subulata (Passifloraceae) Draft Genome Reveals the S-Locus Evolved after the Divergence of Turneroideae from Passifloroideae in a Stepwise Manner.</title>
        <authorList>
            <person name="Henning P.M."/>
            <person name="Roalson E.H."/>
            <person name="Mir W."/>
            <person name="McCubbin A.G."/>
            <person name="Shore J.S."/>
        </authorList>
    </citation>
    <scope>NUCLEOTIDE SEQUENCE</scope>
    <source>
        <strain evidence="5">F60SS</strain>
    </source>
</reference>
<dbReference type="SUPFAM" id="SSF57850">
    <property type="entry name" value="RING/U-box"/>
    <property type="match status" value="1"/>
</dbReference>
<feature type="coiled-coil region" evidence="2">
    <location>
        <begin position="121"/>
        <end position="197"/>
    </location>
</feature>
<reference evidence="5" key="1">
    <citation type="submission" date="2022-02" db="EMBL/GenBank/DDBJ databases">
        <authorList>
            <person name="Henning P.M."/>
            <person name="McCubbin A.G."/>
            <person name="Shore J.S."/>
        </authorList>
    </citation>
    <scope>NUCLEOTIDE SEQUENCE</scope>
    <source>
        <strain evidence="5">F60SS</strain>
        <tissue evidence="5">Leaves</tissue>
    </source>
</reference>
<sequence>MVIDGNQQNSFAKTICSICFEDLKPILEDLQSISICGHVFHELCLQQWFEYCPSTKKQSCPVCKQSCSRSSACRLYFQSVGDPNDAASVTQKARDGDEDPEWLRCEVERLESKLSGVGSVLERQAKEIKQLNDQLDSCNSQLEKEAALRNDTQKQKLAIHQLLVSKSEENDALKLERSRLQDRNMALAKELAALKLASDLNLEEDEVLKLASFGNEGNNRDTIEVLRRSLVIRNKSYKELMVKCNEFGRGEARSSKKLEKAKEKINKLKRRIHDLEIVIESKDNEALRALKVSKKRKYKEAILNDVSNNYPGLPASNATLEGQKKQHSPFLNCSEQRGSLTIDQEDKTYTNDISTSLMKEDASTVNGCNERNDCAAIDDTTPEAFMAMHSISEPELKHPNKEDSKSTPGKPELVSETDRDSPVQRLNDMTLPFGIRNPISIEKDIESFNTENISGPLDATGQHQTILNIRKESPSSVPLPRPGDICFSGGLLGPDGTNRYLGKWCKRGQSNGSAPTLGSGTSSKGDLIAVGADGRGGRIKVLRSVNQSALEASGNSASAKRCKFGTKTSSLQSKGCLQIEHFFGRASN</sequence>
<keyword evidence="1" id="KW-0862">Zinc</keyword>
<dbReference type="InterPro" id="IPR001841">
    <property type="entry name" value="Znf_RING"/>
</dbReference>
<evidence type="ECO:0000256" key="3">
    <source>
        <dbReference type="SAM" id="MobiDB-lite"/>
    </source>
</evidence>
<dbReference type="InterPro" id="IPR013083">
    <property type="entry name" value="Znf_RING/FYVE/PHD"/>
</dbReference>
<feature type="domain" description="RING-type" evidence="4">
    <location>
        <begin position="16"/>
        <end position="64"/>
    </location>
</feature>
<dbReference type="GO" id="GO:0008270">
    <property type="term" value="F:zinc ion binding"/>
    <property type="evidence" value="ECO:0007669"/>
    <property type="project" value="UniProtKB-KW"/>
</dbReference>
<gene>
    <name evidence="5" type="ORF">Tsubulata_024360</name>
</gene>
<dbReference type="OrthoDB" id="8062037at2759"/>
<evidence type="ECO:0000256" key="2">
    <source>
        <dbReference type="SAM" id="Coils"/>
    </source>
</evidence>
<comment type="caution">
    <text evidence="5">The sequence shown here is derived from an EMBL/GenBank/DDBJ whole genome shotgun (WGS) entry which is preliminary data.</text>
</comment>
<keyword evidence="1" id="KW-0479">Metal-binding</keyword>
<feature type="region of interest" description="Disordered" evidence="3">
    <location>
        <begin position="392"/>
        <end position="424"/>
    </location>
</feature>
<organism evidence="5 6">
    <name type="scientific">Turnera subulata</name>
    <dbReference type="NCBI Taxonomy" id="218843"/>
    <lineage>
        <taxon>Eukaryota</taxon>
        <taxon>Viridiplantae</taxon>
        <taxon>Streptophyta</taxon>
        <taxon>Embryophyta</taxon>
        <taxon>Tracheophyta</taxon>
        <taxon>Spermatophyta</taxon>
        <taxon>Magnoliopsida</taxon>
        <taxon>eudicotyledons</taxon>
        <taxon>Gunneridae</taxon>
        <taxon>Pentapetalae</taxon>
        <taxon>rosids</taxon>
        <taxon>fabids</taxon>
        <taxon>Malpighiales</taxon>
        <taxon>Passifloraceae</taxon>
        <taxon>Turnera</taxon>
    </lineage>
</organism>
<dbReference type="AlphaFoldDB" id="A0A9Q0G617"/>
<dbReference type="PANTHER" id="PTHR47344:SF1">
    <property type="entry name" value="RING ZINC FINGER PROTEIN-RELATED"/>
    <property type="match status" value="1"/>
</dbReference>
<feature type="compositionally biased region" description="Basic and acidic residues" evidence="3">
    <location>
        <begin position="392"/>
        <end position="405"/>
    </location>
</feature>
<dbReference type="Proteomes" id="UP001141552">
    <property type="component" value="Unassembled WGS sequence"/>
</dbReference>
<dbReference type="PROSITE" id="PS50089">
    <property type="entry name" value="ZF_RING_2"/>
    <property type="match status" value="1"/>
</dbReference>
<accession>A0A9Q0G617</accession>
<protein>
    <recommendedName>
        <fullName evidence="4">RING-type domain-containing protein</fullName>
    </recommendedName>
</protein>
<name>A0A9Q0G617_9ROSI</name>